<dbReference type="SMART" id="SM00774">
    <property type="entry name" value="WRKY"/>
    <property type="match status" value="1"/>
</dbReference>
<evidence type="ECO:0000313" key="9">
    <source>
        <dbReference type="Proteomes" id="UP000237347"/>
    </source>
</evidence>
<comment type="caution">
    <text evidence="8">The sequence shown here is derived from an EMBL/GenBank/DDBJ whole genome shotgun (WGS) entry which is preliminary data.</text>
</comment>
<reference evidence="8 9" key="1">
    <citation type="journal article" date="2018" name="Sci. Data">
        <title>The draft genome sequence of cork oak.</title>
        <authorList>
            <person name="Ramos A.M."/>
            <person name="Usie A."/>
            <person name="Barbosa P."/>
            <person name="Barros P.M."/>
            <person name="Capote T."/>
            <person name="Chaves I."/>
            <person name="Simoes F."/>
            <person name="Abreu I."/>
            <person name="Carrasquinho I."/>
            <person name="Faro C."/>
            <person name="Guimaraes J.B."/>
            <person name="Mendonca D."/>
            <person name="Nobrega F."/>
            <person name="Rodrigues L."/>
            <person name="Saibo N.J.M."/>
            <person name="Varela M.C."/>
            <person name="Egas C."/>
            <person name="Matos J."/>
            <person name="Miguel C.M."/>
            <person name="Oliveira M.M."/>
            <person name="Ricardo C.P."/>
            <person name="Goncalves S."/>
        </authorList>
    </citation>
    <scope>NUCLEOTIDE SEQUENCE [LARGE SCALE GENOMIC DNA]</scope>
    <source>
        <strain evidence="9">cv. HL8</strain>
    </source>
</reference>
<evidence type="ECO:0000256" key="3">
    <source>
        <dbReference type="ARBA" id="ARBA00023125"/>
    </source>
</evidence>
<keyword evidence="9" id="KW-1185">Reference proteome</keyword>
<dbReference type="PANTHER" id="PTHR31429">
    <property type="entry name" value="WRKY TRANSCRIPTION FACTOR 36-RELATED"/>
    <property type="match status" value="1"/>
</dbReference>
<dbReference type="SUPFAM" id="SSF118290">
    <property type="entry name" value="WRKY DNA-binding domain"/>
    <property type="match status" value="1"/>
</dbReference>
<dbReference type="GO" id="GO:0005634">
    <property type="term" value="C:nucleus"/>
    <property type="evidence" value="ECO:0007669"/>
    <property type="project" value="UniProtKB-SubCell"/>
</dbReference>
<dbReference type="PANTHER" id="PTHR31429:SF86">
    <property type="entry name" value="WRKY TRANSCRIPTION FACTOR 61-RELATED"/>
    <property type="match status" value="1"/>
</dbReference>
<evidence type="ECO:0000256" key="6">
    <source>
        <dbReference type="SAM" id="MobiDB-lite"/>
    </source>
</evidence>
<feature type="compositionally biased region" description="Polar residues" evidence="6">
    <location>
        <begin position="109"/>
        <end position="118"/>
    </location>
</feature>
<keyword evidence="2" id="KW-0805">Transcription regulation</keyword>
<evidence type="ECO:0000256" key="2">
    <source>
        <dbReference type="ARBA" id="ARBA00023015"/>
    </source>
</evidence>
<evidence type="ECO:0000256" key="1">
    <source>
        <dbReference type="ARBA" id="ARBA00004123"/>
    </source>
</evidence>
<accession>A0AAW0KCG6</accession>
<name>A0AAW0KCG6_QUESU</name>
<feature type="compositionally biased region" description="Basic and acidic residues" evidence="6">
    <location>
        <begin position="1"/>
        <end position="34"/>
    </location>
</feature>
<feature type="region of interest" description="Disordered" evidence="6">
    <location>
        <begin position="463"/>
        <end position="504"/>
    </location>
</feature>
<feature type="compositionally biased region" description="Low complexity" evidence="6">
    <location>
        <begin position="476"/>
        <end position="497"/>
    </location>
</feature>
<dbReference type="GO" id="GO:0043565">
    <property type="term" value="F:sequence-specific DNA binding"/>
    <property type="evidence" value="ECO:0007669"/>
    <property type="project" value="InterPro"/>
</dbReference>
<evidence type="ECO:0000259" key="7">
    <source>
        <dbReference type="PROSITE" id="PS50811"/>
    </source>
</evidence>
<comment type="subcellular location">
    <subcellularLocation>
        <location evidence="1">Nucleus</location>
    </subcellularLocation>
</comment>
<dbReference type="AlphaFoldDB" id="A0AAW0KCG6"/>
<dbReference type="InterPro" id="IPR036576">
    <property type="entry name" value="WRKY_dom_sf"/>
</dbReference>
<organism evidence="8 9">
    <name type="scientific">Quercus suber</name>
    <name type="common">Cork oak</name>
    <dbReference type="NCBI Taxonomy" id="58331"/>
    <lineage>
        <taxon>Eukaryota</taxon>
        <taxon>Viridiplantae</taxon>
        <taxon>Streptophyta</taxon>
        <taxon>Embryophyta</taxon>
        <taxon>Tracheophyta</taxon>
        <taxon>Spermatophyta</taxon>
        <taxon>Magnoliopsida</taxon>
        <taxon>eudicotyledons</taxon>
        <taxon>Gunneridae</taxon>
        <taxon>Pentapetalae</taxon>
        <taxon>rosids</taxon>
        <taxon>fabids</taxon>
        <taxon>Fagales</taxon>
        <taxon>Fagaceae</taxon>
        <taxon>Quercus</taxon>
    </lineage>
</organism>
<dbReference type="EMBL" id="PKMF04000339">
    <property type="protein sequence ID" value="KAK7836972.1"/>
    <property type="molecule type" value="Genomic_DNA"/>
</dbReference>
<dbReference type="PROSITE" id="PS50811">
    <property type="entry name" value="WRKY"/>
    <property type="match status" value="1"/>
</dbReference>
<keyword evidence="3" id="KW-0238">DNA-binding</keyword>
<protein>
    <submittedName>
        <fullName evidence="8">Wrky transcription factor 72</fullName>
    </submittedName>
</protein>
<sequence length="504" mass="54295">MEAAKERSSHGGEVSEEKRNESSAHEEGCKEENTVIKVKPSSSSSSFHVPPMGGSLKEPDSTSSTSRKEQDDQLQSARAEMGEMREENQRLKKFLDRMMKDYQTLEMKFQNQSPVNSSEEVKEEARETWAPSKALKRSGDDEAPQQNPVKKARMNDGCQWRKYGQKIAKGNPCPRAYYRCTVAPSCPVRRQVQRCAQDMTILITTYEGTHNHPLPMSATAMASTTSAAASMLLSGSSSSSQLPGHNSLATSGLNYYLSDDIKSKQFYLPNNSPFSSSVPSCPTITLDLTSAPSSSSSTHFNRLSSNYPPRYSSTSLNFSSSESNAVSWANGFLSYGSTQPSYNRNQIGNLPIGSQIENSIYQSYMQKTNPTPPQHSQQENSAIAAATKAITADPSFQSALVAALSSIMGTGGTAASGGALGNHGGGDNNFGQKSRWGSELFQAPSTTFPASPPKGNGCASNFLNETQSMTNSQPGSLMFLPPSLPLSTSKSASASPSDNRDHTN</sequence>
<proteinExistence type="predicted"/>
<evidence type="ECO:0000313" key="8">
    <source>
        <dbReference type="EMBL" id="KAK7836972.1"/>
    </source>
</evidence>
<feature type="compositionally biased region" description="Basic and acidic residues" evidence="6">
    <location>
        <begin position="80"/>
        <end position="92"/>
    </location>
</feature>
<dbReference type="InterPro" id="IPR044810">
    <property type="entry name" value="WRKY_plant"/>
</dbReference>
<keyword evidence="5" id="KW-0539">Nucleus</keyword>
<feature type="region of interest" description="Disordered" evidence="6">
    <location>
        <begin position="107"/>
        <end position="153"/>
    </location>
</feature>
<feature type="compositionally biased region" description="Polar residues" evidence="6">
    <location>
        <begin position="463"/>
        <end position="475"/>
    </location>
</feature>
<dbReference type="InterPro" id="IPR003657">
    <property type="entry name" value="WRKY_dom"/>
</dbReference>
<evidence type="ECO:0000256" key="5">
    <source>
        <dbReference type="ARBA" id="ARBA00023242"/>
    </source>
</evidence>
<dbReference type="Pfam" id="PF03106">
    <property type="entry name" value="WRKY"/>
    <property type="match status" value="1"/>
</dbReference>
<feature type="region of interest" description="Disordered" evidence="6">
    <location>
        <begin position="1"/>
        <end position="92"/>
    </location>
</feature>
<dbReference type="GO" id="GO:0003700">
    <property type="term" value="F:DNA-binding transcription factor activity"/>
    <property type="evidence" value="ECO:0007669"/>
    <property type="project" value="InterPro"/>
</dbReference>
<dbReference type="Proteomes" id="UP000237347">
    <property type="component" value="Unassembled WGS sequence"/>
</dbReference>
<dbReference type="Gene3D" id="2.20.25.80">
    <property type="entry name" value="WRKY domain"/>
    <property type="match status" value="1"/>
</dbReference>
<evidence type="ECO:0000256" key="4">
    <source>
        <dbReference type="ARBA" id="ARBA00023163"/>
    </source>
</evidence>
<feature type="domain" description="WRKY" evidence="7">
    <location>
        <begin position="149"/>
        <end position="215"/>
    </location>
</feature>
<gene>
    <name evidence="8" type="primary">WRKY72_3</name>
    <name evidence="8" type="ORF">CFP56_021814</name>
</gene>
<keyword evidence="4" id="KW-0804">Transcription</keyword>